<dbReference type="AlphaFoldDB" id="A0A6A4F753"/>
<dbReference type="EMBL" id="QXFT01000832">
    <property type="protein sequence ID" value="KAE9334948.1"/>
    <property type="molecule type" value="Genomic_DNA"/>
</dbReference>
<dbReference type="Proteomes" id="UP000434957">
    <property type="component" value="Unassembled WGS sequence"/>
</dbReference>
<sequence>MSKMIVLAAERQQQTWSLMQNQLKQQKFWTLSVDDCWRWTGAR</sequence>
<evidence type="ECO:0000313" key="1">
    <source>
        <dbReference type="EMBL" id="KAE9334948.1"/>
    </source>
</evidence>
<evidence type="ECO:0000313" key="2">
    <source>
        <dbReference type="Proteomes" id="UP000434957"/>
    </source>
</evidence>
<keyword evidence="2" id="KW-1185">Reference proteome</keyword>
<protein>
    <submittedName>
        <fullName evidence="1">Uncharacterized protein</fullName>
    </submittedName>
</protein>
<accession>A0A6A4F753</accession>
<comment type="caution">
    <text evidence="1">The sequence shown here is derived from an EMBL/GenBank/DDBJ whole genome shotgun (WGS) entry which is preliminary data.</text>
</comment>
<gene>
    <name evidence="1" type="ORF">PR003_g13257</name>
</gene>
<organism evidence="1 2">
    <name type="scientific">Phytophthora rubi</name>
    <dbReference type="NCBI Taxonomy" id="129364"/>
    <lineage>
        <taxon>Eukaryota</taxon>
        <taxon>Sar</taxon>
        <taxon>Stramenopiles</taxon>
        <taxon>Oomycota</taxon>
        <taxon>Peronosporomycetes</taxon>
        <taxon>Peronosporales</taxon>
        <taxon>Peronosporaceae</taxon>
        <taxon>Phytophthora</taxon>
    </lineage>
</organism>
<reference evidence="1 2" key="1">
    <citation type="submission" date="2018-08" db="EMBL/GenBank/DDBJ databases">
        <title>Genomic investigation of the strawberry pathogen Phytophthora fragariae indicates pathogenicity is determined by transcriptional variation in three key races.</title>
        <authorList>
            <person name="Adams T.M."/>
            <person name="Armitage A.D."/>
            <person name="Sobczyk M.K."/>
            <person name="Bates H.J."/>
            <person name="Dunwell J.M."/>
            <person name="Nellist C.F."/>
            <person name="Harrison R.J."/>
        </authorList>
    </citation>
    <scope>NUCLEOTIDE SEQUENCE [LARGE SCALE GENOMIC DNA]</scope>
    <source>
        <strain evidence="1 2">SCRP333</strain>
    </source>
</reference>
<proteinExistence type="predicted"/>
<name>A0A6A4F753_9STRA</name>